<dbReference type="GO" id="GO:0005615">
    <property type="term" value="C:extracellular space"/>
    <property type="evidence" value="ECO:0007669"/>
    <property type="project" value="TreeGrafter"/>
</dbReference>
<dbReference type="InterPro" id="IPR019791">
    <property type="entry name" value="Haem_peroxidase_animal"/>
</dbReference>
<comment type="similarity">
    <text evidence="18">Belongs to the peroxidase family. XPO subfamily.</text>
</comment>
<dbReference type="GO" id="GO:0005886">
    <property type="term" value="C:plasma membrane"/>
    <property type="evidence" value="ECO:0007669"/>
    <property type="project" value="UniProtKB-SubCell"/>
</dbReference>
<evidence type="ECO:0000313" key="24">
    <source>
        <dbReference type="EMBL" id="KAJ1122711.1"/>
    </source>
</evidence>
<dbReference type="SMART" id="SM00082">
    <property type="entry name" value="LRRCT"/>
    <property type="match status" value="1"/>
</dbReference>
<proteinExistence type="inferred from homology"/>
<evidence type="ECO:0000256" key="21">
    <source>
        <dbReference type="SAM" id="MobiDB-lite"/>
    </source>
</evidence>
<dbReference type="InterPro" id="IPR032675">
    <property type="entry name" value="LRR_dom_sf"/>
</dbReference>
<keyword evidence="5" id="KW-0964">Secreted</keyword>
<feature type="coiled-coil region" evidence="20">
    <location>
        <begin position="1269"/>
        <end position="1296"/>
    </location>
</feature>
<dbReference type="SUPFAM" id="SSF52058">
    <property type="entry name" value="L domain-like"/>
    <property type="match status" value="1"/>
</dbReference>
<evidence type="ECO:0000256" key="15">
    <source>
        <dbReference type="ARBA" id="ARBA00023157"/>
    </source>
</evidence>
<evidence type="ECO:0000256" key="12">
    <source>
        <dbReference type="ARBA" id="ARBA00023002"/>
    </source>
</evidence>
<dbReference type="GO" id="GO:0004601">
    <property type="term" value="F:peroxidase activity"/>
    <property type="evidence" value="ECO:0007669"/>
    <property type="project" value="InterPro"/>
</dbReference>
<keyword evidence="20" id="KW-0175">Coiled coil</keyword>
<accession>A0AAV7P514</accession>
<evidence type="ECO:0000256" key="19">
    <source>
        <dbReference type="PIRSR" id="PIRSR619791-2"/>
    </source>
</evidence>
<dbReference type="Pfam" id="PF13927">
    <property type="entry name" value="Ig_3"/>
    <property type="match status" value="1"/>
</dbReference>
<evidence type="ECO:0000256" key="11">
    <source>
        <dbReference type="ARBA" id="ARBA00022837"/>
    </source>
</evidence>
<dbReference type="InterPro" id="IPR000483">
    <property type="entry name" value="Cys-rich_flank_reg_C"/>
</dbReference>
<dbReference type="InterPro" id="IPR003598">
    <property type="entry name" value="Ig_sub2"/>
</dbReference>
<dbReference type="PROSITE" id="PS50292">
    <property type="entry name" value="PEROXIDASE_3"/>
    <property type="match status" value="1"/>
</dbReference>
<dbReference type="PRINTS" id="PR00457">
    <property type="entry name" value="ANPEROXIDASE"/>
</dbReference>
<feature type="region of interest" description="Disordered" evidence="21">
    <location>
        <begin position="1242"/>
        <end position="1269"/>
    </location>
</feature>
<dbReference type="InterPro" id="IPR003591">
    <property type="entry name" value="Leu-rich_rpt_typical-subtyp"/>
</dbReference>
<feature type="domain" description="Ig-like" evidence="23">
    <location>
        <begin position="236"/>
        <end position="324"/>
    </location>
</feature>
<evidence type="ECO:0000256" key="5">
    <source>
        <dbReference type="ARBA" id="ARBA00022525"/>
    </source>
</evidence>
<evidence type="ECO:0000256" key="18">
    <source>
        <dbReference type="ARBA" id="ARBA00061342"/>
    </source>
</evidence>
<dbReference type="InterPro" id="IPR013783">
    <property type="entry name" value="Ig-like_fold"/>
</dbReference>
<evidence type="ECO:0000256" key="7">
    <source>
        <dbReference type="ARBA" id="ARBA00022617"/>
    </source>
</evidence>
<feature type="compositionally biased region" description="Polar residues" evidence="21">
    <location>
        <begin position="1259"/>
        <end position="1269"/>
    </location>
</feature>
<keyword evidence="10" id="KW-0677">Repeat</keyword>
<dbReference type="FunFam" id="2.60.40.10:FF:000273">
    <property type="entry name" value="contactin-3 isoform X1"/>
    <property type="match status" value="1"/>
</dbReference>
<keyword evidence="15" id="KW-1015">Disulfide bond</keyword>
<evidence type="ECO:0000256" key="14">
    <source>
        <dbReference type="ARBA" id="ARBA00023136"/>
    </source>
</evidence>
<sequence length="1323" mass="149591">MRAQCGPPEVLLLLLALLLPPGARACPSRCLCFKATVRCMHLGLDAVPAVPAGTGVLDLRFNRIRDIHQETFSKLKNLNTLLLNNNNIRRIARGAFEELRNLRYLYLYKNDIPNLQKHTFKGLRSLEQLYLHFNALETLEPDIFDDLPSLERLFLHNNRIARIQPGTFSQLPSLKLLRLDSNTLVCDCDMMWLAELLRKFAEQGNTQTAATCEYPRRLQGRSITTITAQEFNCEKPRITLEPQDVDVTKGNTVYFTCRAEGNPKPEIIWLHNSNEIEMRDHGRLNLLDDGTLQIQDTQESDKGVYQCMARNIAGGVRTQEVLLRYFGSPTKPIFVIQPQNTEVLIGESITLECGVSGHPRPRIVWTSDAGSPLNENARFTFTPSGGLYIQNVTFSDQAQYNCNASNSEGSIQASAHIIVQDVPRFLVVPTDQEVTEGQDVEFQCSAEGNPPPGIAWTKAGRPLPNDHRHIILSSGILRVSSVALQDQGQYECHAISAVGVRVHPVLLSVRLQDISRDGDTFVATSIQEAISSVDNAINSTRAELFSKRPKTPTELLALFRYPRDPYTIETARAGEIFERTLQLIQEHVQQGLTVELNSTGYHYNDLVSPHYLNMIANLSGCSAHRRFPNCSDICFHTRYRTPDGSCNNLRHPMWGASLTAFQRLLRPAYQNGFNLPRGFALTEESGELPLPLPRLISTTMVGTETITPDDHYTHMLMQWGQFLDHDMDQTVAAISMSRFSDGAPCSSVCTNDPPCFSITIPENDPRVRNGRCMFFVRSSPVCGSGATSLLMNSVYAREQINHLTSYIDASNVYGSTEQESLELRDMAQPDSGMLKQGQLVPGTGKHLLPFAVGPPTECMRSENETSVPCFLAGDHRANEQLGLTSMHILWFREHNRVAKELRSLNPHWDGETIYHETRKIIGAQMQHITYTHWLPKILGEAGMKMLGDYKGYDPSVNAGILNAFATAAFRFGHTLINPILQRLNSTFQPIREGHLPLHKAFFSPFRIIQEGGIDPILRGLFGVPGKMRVPMELLNMELTEKLFSMVHSVSLDLAAINIQRGRDHGIPPYDDYRVFCNLTSAQDFEDLRNEIQNLEIREKLRSLYGTPKNIDLFPALMVEDLVPGSRVGPTLLCLLATQFRRLRDGDRFWYTNPGVFTSDQLIQIRQVSLARVLCDNGDDIRHLQPDVFSVAEYPKGMASCDDIPTMDIRMWQDCCDDCKSRGQFRALSQQFRSRRSPIYSFPEESPFVEEKKDTRVQDQESLVDSSSASENLQSVVTRMEKAISSLQRKVHMLENEVKWHHGRVREHSWHRRREENRRKQEVH</sequence>
<keyword evidence="12" id="KW-0560">Oxidoreductase</keyword>
<dbReference type="PANTHER" id="PTHR11475:SF54">
    <property type="entry name" value="IG-LIKE DOMAIN-CONTAINING PROTEIN"/>
    <property type="match status" value="1"/>
</dbReference>
<organism evidence="24 25">
    <name type="scientific">Pleurodeles waltl</name>
    <name type="common">Iberian ribbed newt</name>
    <dbReference type="NCBI Taxonomy" id="8319"/>
    <lineage>
        <taxon>Eukaryota</taxon>
        <taxon>Metazoa</taxon>
        <taxon>Chordata</taxon>
        <taxon>Craniata</taxon>
        <taxon>Vertebrata</taxon>
        <taxon>Euteleostomi</taxon>
        <taxon>Amphibia</taxon>
        <taxon>Batrachia</taxon>
        <taxon>Caudata</taxon>
        <taxon>Salamandroidea</taxon>
        <taxon>Salamandridae</taxon>
        <taxon>Pleurodelinae</taxon>
        <taxon>Pleurodeles</taxon>
    </lineage>
</organism>
<dbReference type="PANTHER" id="PTHR11475">
    <property type="entry name" value="OXIDASE/PEROXIDASE"/>
    <property type="match status" value="1"/>
</dbReference>
<keyword evidence="4" id="KW-1003">Cell membrane</keyword>
<dbReference type="CDD" id="cd09826">
    <property type="entry name" value="peroxidasin_like"/>
    <property type="match status" value="1"/>
</dbReference>
<keyword evidence="13 19" id="KW-0408">Iron</keyword>
<dbReference type="SUPFAM" id="SSF48113">
    <property type="entry name" value="Heme-dependent peroxidases"/>
    <property type="match status" value="1"/>
</dbReference>
<feature type="compositionally biased region" description="Basic and acidic residues" evidence="21">
    <location>
        <begin position="1248"/>
        <end position="1258"/>
    </location>
</feature>
<dbReference type="SMART" id="SM00409">
    <property type="entry name" value="IG"/>
    <property type="match status" value="3"/>
</dbReference>
<keyword evidence="25" id="KW-1185">Reference proteome</keyword>
<dbReference type="InterPro" id="IPR013098">
    <property type="entry name" value="Ig_I-set"/>
</dbReference>
<feature type="domain" description="Ig-like" evidence="23">
    <location>
        <begin position="332"/>
        <end position="418"/>
    </location>
</feature>
<evidence type="ECO:0000313" key="25">
    <source>
        <dbReference type="Proteomes" id="UP001066276"/>
    </source>
</evidence>
<dbReference type="Gene3D" id="1.10.640.10">
    <property type="entry name" value="Haem peroxidase domain superfamily, animal type"/>
    <property type="match status" value="1"/>
</dbReference>
<dbReference type="GO" id="GO:0006979">
    <property type="term" value="P:response to oxidative stress"/>
    <property type="evidence" value="ECO:0007669"/>
    <property type="project" value="InterPro"/>
</dbReference>
<dbReference type="SMART" id="SM00408">
    <property type="entry name" value="IGc2"/>
    <property type="match status" value="3"/>
</dbReference>
<dbReference type="Gene3D" id="2.60.40.10">
    <property type="entry name" value="Immunoglobulins"/>
    <property type="match status" value="3"/>
</dbReference>
<evidence type="ECO:0000256" key="20">
    <source>
        <dbReference type="SAM" id="Coils"/>
    </source>
</evidence>
<dbReference type="SUPFAM" id="SSF48726">
    <property type="entry name" value="Immunoglobulin"/>
    <property type="match status" value="3"/>
</dbReference>
<keyword evidence="14" id="KW-0472">Membrane</keyword>
<keyword evidence="6" id="KW-0433">Leucine-rich repeat</keyword>
<evidence type="ECO:0000256" key="16">
    <source>
        <dbReference type="ARBA" id="ARBA00023180"/>
    </source>
</evidence>
<dbReference type="InterPro" id="IPR036179">
    <property type="entry name" value="Ig-like_dom_sf"/>
</dbReference>
<dbReference type="Pfam" id="PF07679">
    <property type="entry name" value="I-set"/>
    <property type="match status" value="2"/>
</dbReference>
<evidence type="ECO:0000256" key="6">
    <source>
        <dbReference type="ARBA" id="ARBA00022614"/>
    </source>
</evidence>
<dbReference type="Gene3D" id="3.80.10.10">
    <property type="entry name" value="Ribonuclease Inhibitor"/>
    <property type="match status" value="1"/>
</dbReference>
<evidence type="ECO:0000256" key="13">
    <source>
        <dbReference type="ARBA" id="ARBA00023004"/>
    </source>
</evidence>
<dbReference type="Pfam" id="PF03098">
    <property type="entry name" value="An_peroxidase"/>
    <property type="match status" value="1"/>
</dbReference>
<comment type="cofactor">
    <cofactor evidence="1">
        <name>heme b</name>
        <dbReference type="ChEBI" id="CHEBI:60344"/>
    </cofactor>
</comment>
<evidence type="ECO:0000256" key="17">
    <source>
        <dbReference type="ARBA" id="ARBA00023319"/>
    </source>
</evidence>
<keyword evidence="8 19" id="KW-0479">Metal-binding</keyword>
<evidence type="ECO:0000256" key="10">
    <source>
        <dbReference type="ARBA" id="ARBA00022737"/>
    </source>
</evidence>
<evidence type="ECO:0000259" key="23">
    <source>
        <dbReference type="PROSITE" id="PS50835"/>
    </source>
</evidence>
<keyword evidence="17" id="KW-0393">Immunoglobulin domain</keyword>
<evidence type="ECO:0000256" key="9">
    <source>
        <dbReference type="ARBA" id="ARBA00022729"/>
    </source>
</evidence>
<evidence type="ECO:0000256" key="3">
    <source>
        <dbReference type="ARBA" id="ARBA00004613"/>
    </source>
</evidence>
<evidence type="ECO:0000256" key="22">
    <source>
        <dbReference type="SAM" id="SignalP"/>
    </source>
</evidence>
<dbReference type="PROSITE" id="PS50835">
    <property type="entry name" value="IG_LIKE"/>
    <property type="match status" value="3"/>
</dbReference>
<evidence type="ECO:0000256" key="8">
    <source>
        <dbReference type="ARBA" id="ARBA00022723"/>
    </source>
</evidence>
<dbReference type="GO" id="GO:0020037">
    <property type="term" value="F:heme binding"/>
    <property type="evidence" value="ECO:0007669"/>
    <property type="project" value="InterPro"/>
</dbReference>
<keyword evidence="9 22" id="KW-0732">Signal</keyword>
<dbReference type="InterPro" id="IPR034824">
    <property type="entry name" value="Peroxidasin_peroxidase"/>
</dbReference>
<dbReference type="Pfam" id="PF13855">
    <property type="entry name" value="LRR_8"/>
    <property type="match status" value="2"/>
</dbReference>
<dbReference type="InterPro" id="IPR007110">
    <property type="entry name" value="Ig-like_dom"/>
</dbReference>
<keyword evidence="11" id="KW-0106">Calcium</keyword>
<evidence type="ECO:0000256" key="4">
    <source>
        <dbReference type="ARBA" id="ARBA00022475"/>
    </source>
</evidence>
<comment type="subcellular location">
    <subcellularLocation>
        <location evidence="2">Cell membrane</location>
    </subcellularLocation>
    <subcellularLocation>
        <location evidence="3">Secreted</location>
    </subcellularLocation>
</comment>
<keyword evidence="7 19" id="KW-0349">Heme</keyword>
<dbReference type="InterPro" id="IPR003599">
    <property type="entry name" value="Ig_sub"/>
</dbReference>
<comment type="caution">
    <text evidence="24">The sequence shown here is derived from an EMBL/GenBank/DDBJ whole genome shotgun (WGS) entry which is preliminary data.</text>
</comment>
<dbReference type="FunFam" id="3.80.10.10:FF:000071">
    <property type="entry name" value="peroxidasin homolog"/>
    <property type="match status" value="1"/>
</dbReference>
<dbReference type="EMBL" id="JANPWB010000011">
    <property type="protein sequence ID" value="KAJ1122711.1"/>
    <property type="molecule type" value="Genomic_DNA"/>
</dbReference>
<dbReference type="PROSITE" id="PS51450">
    <property type="entry name" value="LRR"/>
    <property type="match status" value="1"/>
</dbReference>
<name>A0AAV7P514_PLEWA</name>
<gene>
    <name evidence="24" type="ORF">NDU88_001196</name>
</gene>
<dbReference type="InterPro" id="IPR001611">
    <property type="entry name" value="Leu-rich_rpt"/>
</dbReference>
<protein>
    <recommendedName>
        <fullName evidence="23">Ig-like domain-containing protein</fullName>
    </recommendedName>
</protein>
<dbReference type="SMART" id="SM00369">
    <property type="entry name" value="LRR_TYP"/>
    <property type="match status" value="5"/>
</dbReference>
<dbReference type="Proteomes" id="UP001066276">
    <property type="component" value="Chromosome 7"/>
</dbReference>
<dbReference type="GO" id="GO:0046872">
    <property type="term" value="F:metal ion binding"/>
    <property type="evidence" value="ECO:0007669"/>
    <property type="project" value="UniProtKB-KW"/>
</dbReference>
<feature type="chain" id="PRO_5043384020" description="Ig-like domain-containing protein" evidence="22">
    <location>
        <begin position="26"/>
        <end position="1323"/>
    </location>
</feature>
<reference evidence="24" key="1">
    <citation type="journal article" date="2022" name="bioRxiv">
        <title>Sequencing and chromosome-scale assembly of the giantPleurodeles waltlgenome.</title>
        <authorList>
            <person name="Brown T."/>
            <person name="Elewa A."/>
            <person name="Iarovenko S."/>
            <person name="Subramanian E."/>
            <person name="Araus A.J."/>
            <person name="Petzold A."/>
            <person name="Susuki M."/>
            <person name="Suzuki K.-i.T."/>
            <person name="Hayashi T."/>
            <person name="Toyoda A."/>
            <person name="Oliveira C."/>
            <person name="Osipova E."/>
            <person name="Leigh N.D."/>
            <person name="Simon A."/>
            <person name="Yun M.H."/>
        </authorList>
    </citation>
    <scope>NUCLEOTIDE SEQUENCE</scope>
    <source>
        <strain evidence="24">20211129_DDA</strain>
        <tissue evidence="24">Liver</tissue>
    </source>
</reference>
<dbReference type="FunFam" id="2.60.40.10:FF:000282">
    <property type="entry name" value="peroxidasin homolog"/>
    <property type="match status" value="1"/>
</dbReference>
<dbReference type="Pfam" id="PF01463">
    <property type="entry name" value="LRRCT"/>
    <property type="match status" value="1"/>
</dbReference>
<keyword evidence="16" id="KW-0325">Glycoprotein</keyword>
<dbReference type="FunFam" id="2.60.40.10:FF:000163">
    <property type="entry name" value="peroxidasin homolog"/>
    <property type="match status" value="1"/>
</dbReference>
<feature type="domain" description="Ig-like" evidence="23">
    <location>
        <begin position="423"/>
        <end position="508"/>
    </location>
</feature>
<dbReference type="FunFam" id="1.10.640.10:FF:000001">
    <property type="entry name" value="Peroxidasin homolog"/>
    <property type="match status" value="1"/>
</dbReference>
<feature type="signal peptide" evidence="22">
    <location>
        <begin position="1"/>
        <end position="25"/>
    </location>
</feature>
<evidence type="ECO:0000256" key="1">
    <source>
        <dbReference type="ARBA" id="ARBA00001970"/>
    </source>
</evidence>
<feature type="binding site" description="axial binding residue" evidence="19">
    <location>
        <position position="973"/>
    </location>
    <ligand>
        <name>heme b</name>
        <dbReference type="ChEBI" id="CHEBI:60344"/>
    </ligand>
    <ligandPart>
        <name>Fe</name>
        <dbReference type="ChEBI" id="CHEBI:18248"/>
    </ligandPart>
</feature>
<dbReference type="InterPro" id="IPR010255">
    <property type="entry name" value="Haem_peroxidase_sf"/>
</dbReference>
<dbReference type="InterPro" id="IPR037120">
    <property type="entry name" value="Haem_peroxidase_sf_animal"/>
</dbReference>
<evidence type="ECO:0000256" key="2">
    <source>
        <dbReference type="ARBA" id="ARBA00004236"/>
    </source>
</evidence>